<dbReference type="EMBL" id="BOMN01000029">
    <property type="protein sequence ID" value="GIE19418.1"/>
    <property type="molecule type" value="Genomic_DNA"/>
</dbReference>
<organism evidence="2 3">
    <name type="scientific">Winogradskya humida</name>
    <dbReference type="NCBI Taxonomy" id="113566"/>
    <lineage>
        <taxon>Bacteria</taxon>
        <taxon>Bacillati</taxon>
        <taxon>Actinomycetota</taxon>
        <taxon>Actinomycetes</taxon>
        <taxon>Micromonosporales</taxon>
        <taxon>Micromonosporaceae</taxon>
        <taxon>Winogradskya</taxon>
    </lineage>
</organism>
<evidence type="ECO:0000313" key="2">
    <source>
        <dbReference type="EMBL" id="GIE19418.1"/>
    </source>
</evidence>
<accession>A0ABQ3ZLP2</accession>
<evidence type="ECO:0000313" key="3">
    <source>
        <dbReference type="Proteomes" id="UP000603200"/>
    </source>
</evidence>
<keyword evidence="1" id="KW-0472">Membrane</keyword>
<reference evidence="2 3" key="1">
    <citation type="submission" date="2021-01" db="EMBL/GenBank/DDBJ databases">
        <title>Whole genome shotgun sequence of Actinoplanes humidus NBRC 14915.</title>
        <authorList>
            <person name="Komaki H."/>
            <person name="Tamura T."/>
        </authorList>
    </citation>
    <scope>NUCLEOTIDE SEQUENCE [LARGE SCALE GENOMIC DNA]</scope>
    <source>
        <strain evidence="2 3">NBRC 14915</strain>
    </source>
</reference>
<gene>
    <name evidence="2" type="ORF">Ahu01nite_025200</name>
</gene>
<keyword evidence="1" id="KW-1133">Transmembrane helix</keyword>
<feature type="transmembrane region" description="Helical" evidence="1">
    <location>
        <begin position="42"/>
        <end position="64"/>
    </location>
</feature>
<keyword evidence="1" id="KW-0812">Transmembrane</keyword>
<keyword evidence="3" id="KW-1185">Reference proteome</keyword>
<dbReference type="Proteomes" id="UP000603200">
    <property type="component" value="Unassembled WGS sequence"/>
</dbReference>
<dbReference type="RefSeq" id="WP_203836650.1">
    <property type="nucleotide sequence ID" value="NZ_BAAATV010000005.1"/>
</dbReference>
<sequence length="70" mass="7587">MLRNARLRALRWWAGGLTAAYLAALVLWAVGPDRAPSLSKDLHPVAATVIVAAAAATAVAYHVLRRRREI</sequence>
<name>A0ABQ3ZLP2_9ACTN</name>
<protein>
    <recommendedName>
        <fullName evidence="4">Secreted protein with PEP-CTERM sorting signal</fullName>
    </recommendedName>
</protein>
<feature type="transmembrane region" description="Helical" evidence="1">
    <location>
        <begin position="12"/>
        <end position="30"/>
    </location>
</feature>
<evidence type="ECO:0000256" key="1">
    <source>
        <dbReference type="SAM" id="Phobius"/>
    </source>
</evidence>
<comment type="caution">
    <text evidence="2">The sequence shown here is derived from an EMBL/GenBank/DDBJ whole genome shotgun (WGS) entry which is preliminary data.</text>
</comment>
<proteinExistence type="predicted"/>
<evidence type="ECO:0008006" key="4">
    <source>
        <dbReference type="Google" id="ProtNLM"/>
    </source>
</evidence>